<accession>A0A069CUL1</accession>
<name>A0A069CUL1_WEIOS</name>
<sequence length="83" mass="9277">MNEQFKLIGQNWQGNYALMVYDFTDSNQAKPLTYGSLEKLLPLELLAQVNANGTVKNELVGGKITDYLNHNFRGILLNNTGTT</sequence>
<gene>
    <name evidence="1" type="ORF">WOSG25_070640</name>
</gene>
<dbReference type="RefSeq" id="WP_027699121.1">
    <property type="nucleotide sequence ID" value="NZ_DF820490.1"/>
</dbReference>
<evidence type="ECO:0000313" key="1">
    <source>
        <dbReference type="EMBL" id="GAK31087.1"/>
    </source>
</evidence>
<organism evidence="1 2">
    <name type="scientific">Weissella oryzae (strain DSM 25784 / JCM 18191 / LMG 30913 / SG25)</name>
    <dbReference type="NCBI Taxonomy" id="1329250"/>
    <lineage>
        <taxon>Bacteria</taxon>
        <taxon>Bacillati</taxon>
        <taxon>Bacillota</taxon>
        <taxon>Bacilli</taxon>
        <taxon>Lactobacillales</taxon>
        <taxon>Lactobacillaceae</taxon>
        <taxon>Weissella</taxon>
    </lineage>
</organism>
<dbReference type="STRING" id="1329250.WOSG25_070640"/>
<protein>
    <submittedName>
        <fullName evidence="1">Uncharacterized protein</fullName>
    </submittedName>
</protein>
<keyword evidence="2" id="KW-1185">Reference proteome</keyword>
<reference evidence="2" key="1">
    <citation type="journal article" date="2014" name="Genome Announc.">
        <title>Draft genome sequence of Weissella oryzae SG25T, isolated from fermented rice grains.</title>
        <authorList>
            <person name="Tanizawa Y."/>
            <person name="Fujisawa T."/>
            <person name="Mochizuki T."/>
            <person name="Kaminuma E."/>
            <person name="Suzuki Y."/>
            <person name="Nakamura Y."/>
            <person name="Tohno M."/>
        </authorList>
    </citation>
    <scope>NUCLEOTIDE SEQUENCE [LARGE SCALE GENOMIC DNA]</scope>
    <source>
        <strain evidence="2">DSM 25784 / JCM 18191 / LMG 30913 / SG25</strain>
    </source>
</reference>
<dbReference type="Proteomes" id="UP000030643">
    <property type="component" value="Unassembled WGS sequence"/>
</dbReference>
<dbReference type="EMBL" id="DF820490">
    <property type="protein sequence ID" value="GAK31087.1"/>
    <property type="molecule type" value="Genomic_DNA"/>
</dbReference>
<evidence type="ECO:0000313" key="2">
    <source>
        <dbReference type="Proteomes" id="UP000030643"/>
    </source>
</evidence>
<proteinExistence type="predicted"/>
<dbReference type="AlphaFoldDB" id="A0A069CUL1"/>